<dbReference type="SUPFAM" id="SSF54060">
    <property type="entry name" value="His-Me finger endonucleases"/>
    <property type="match status" value="1"/>
</dbReference>
<comment type="caution">
    <text evidence="2">The sequence shown here is derived from an EMBL/GenBank/DDBJ whole genome shotgun (WGS) entry which is preliminary data.</text>
</comment>
<evidence type="ECO:0000313" key="2">
    <source>
        <dbReference type="EMBL" id="OAD23033.1"/>
    </source>
</evidence>
<sequence>MESVYGVGLTGGEIERLKQESLAYPPTEWEILRDRRIAEIQGNSNPFVGG</sequence>
<evidence type="ECO:0000256" key="1">
    <source>
        <dbReference type="ARBA" id="ARBA00006429"/>
    </source>
</evidence>
<keyword evidence="2" id="KW-0378">Hydrolase</keyword>
<keyword evidence="2" id="KW-0540">Nuclease</keyword>
<dbReference type="Pfam" id="PF04231">
    <property type="entry name" value="Endonuclease_1"/>
    <property type="match status" value="1"/>
</dbReference>
<dbReference type="AlphaFoldDB" id="A0A176S4N7"/>
<dbReference type="GO" id="GO:0004519">
    <property type="term" value="F:endonuclease activity"/>
    <property type="evidence" value="ECO:0007669"/>
    <property type="project" value="UniProtKB-KW"/>
</dbReference>
<dbReference type="Proteomes" id="UP000076962">
    <property type="component" value="Unassembled WGS sequence"/>
</dbReference>
<dbReference type="EMBL" id="LUTY01000592">
    <property type="protein sequence ID" value="OAD23033.1"/>
    <property type="molecule type" value="Genomic_DNA"/>
</dbReference>
<evidence type="ECO:0000313" key="3">
    <source>
        <dbReference type="Proteomes" id="UP000076962"/>
    </source>
</evidence>
<organism evidence="2 3">
    <name type="scientific">Candidatus Thiomargarita nelsonii</name>
    <dbReference type="NCBI Taxonomy" id="1003181"/>
    <lineage>
        <taxon>Bacteria</taxon>
        <taxon>Pseudomonadati</taxon>
        <taxon>Pseudomonadota</taxon>
        <taxon>Gammaproteobacteria</taxon>
        <taxon>Thiotrichales</taxon>
        <taxon>Thiotrichaceae</taxon>
        <taxon>Thiomargarita</taxon>
    </lineage>
</organism>
<dbReference type="InterPro" id="IPR007346">
    <property type="entry name" value="Endonuclease-I"/>
</dbReference>
<keyword evidence="2" id="KW-0255">Endonuclease</keyword>
<reference evidence="2 3" key="1">
    <citation type="submission" date="2016-05" db="EMBL/GenBank/DDBJ databases">
        <title>Single-cell genome of chain-forming Candidatus Thiomargarita nelsonii and comparison to other large sulfur-oxidizing bacteria.</title>
        <authorList>
            <person name="Winkel M."/>
            <person name="Salman V."/>
            <person name="Woyke T."/>
            <person name="Schulz-Vogt H."/>
            <person name="Richter M."/>
            <person name="Flood B."/>
            <person name="Bailey J."/>
            <person name="Amann R."/>
            <person name="Mussmann M."/>
        </authorList>
    </citation>
    <scope>NUCLEOTIDE SEQUENCE [LARGE SCALE GENOMIC DNA]</scope>
    <source>
        <strain evidence="2 3">THI036</strain>
    </source>
</reference>
<gene>
    <name evidence="2" type="ORF">THIOM_001137</name>
</gene>
<name>A0A176S4N7_9GAMM</name>
<dbReference type="GO" id="GO:0016787">
    <property type="term" value="F:hydrolase activity"/>
    <property type="evidence" value="ECO:0007669"/>
    <property type="project" value="UniProtKB-KW"/>
</dbReference>
<dbReference type="EC" id="3.1.-.-" evidence="2"/>
<proteinExistence type="inferred from homology"/>
<comment type="similarity">
    <text evidence="1">Belongs to the EndA/NucM nuclease family.</text>
</comment>
<accession>A0A176S4N7</accession>
<keyword evidence="3" id="KW-1185">Reference proteome</keyword>
<dbReference type="InterPro" id="IPR044925">
    <property type="entry name" value="His-Me_finger_sf"/>
</dbReference>
<protein>
    <submittedName>
        <fullName evidence="2">Endonuclease I</fullName>
        <ecNumber evidence="2">3.1.-.-</ecNumber>
    </submittedName>
</protein>